<dbReference type="Gene3D" id="1.10.240.10">
    <property type="entry name" value="Tyrosyl-Transfer RNA Synthetase"/>
    <property type="match status" value="1"/>
</dbReference>
<organism evidence="10">
    <name type="scientific">marine metagenome</name>
    <dbReference type="NCBI Taxonomy" id="408172"/>
    <lineage>
        <taxon>unclassified sequences</taxon>
        <taxon>metagenomes</taxon>
        <taxon>ecological metagenomes</taxon>
    </lineage>
</organism>
<evidence type="ECO:0000313" key="10">
    <source>
        <dbReference type="EMBL" id="SUZ98191.1"/>
    </source>
</evidence>
<dbReference type="PROSITE" id="PS00178">
    <property type="entry name" value="AA_TRNA_LIGASE_I"/>
    <property type="match status" value="1"/>
</dbReference>
<dbReference type="GO" id="GO:0005829">
    <property type="term" value="C:cytosol"/>
    <property type="evidence" value="ECO:0007669"/>
    <property type="project" value="TreeGrafter"/>
</dbReference>
<dbReference type="GO" id="GO:0006436">
    <property type="term" value="P:tryptophanyl-tRNA aminoacylation"/>
    <property type="evidence" value="ECO:0007669"/>
    <property type="project" value="InterPro"/>
</dbReference>
<proteinExistence type="inferred from homology"/>
<evidence type="ECO:0000256" key="9">
    <source>
        <dbReference type="ARBA" id="ARBA00049929"/>
    </source>
</evidence>
<comment type="catalytic activity">
    <reaction evidence="9">
        <text>tRNA(Trp) + L-tryptophan + ATP = L-tryptophyl-tRNA(Trp) + AMP + diphosphate + H(+)</text>
        <dbReference type="Rhea" id="RHEA:24080"/>
        <dbReference type="Rhea" id="RHEA-COMP:9671"/>
        <dbReference type="Rhea" id="RHEA-COMP:9705"/>
        <dbReference type="ChEBI" id="CHEBI:15378"/>
        <dbReference type="ChEBI" id="CHEBI:30616"/>
        <dbReference type="ChEBI" id="CHEBI:33019"/>
        <dbReference type="ChEBI" id="CHEBI:57912"/>
        <dbReference type="ChEBI" id="CHEBI:78442"/>
        <dbReference type="ChEBI" id="CHEBI:78535"/>
        <dbReference type="ChEBI" id="CHEBI:456215"/>
        <dbReference type="EC" id="6.1.1.2"/>
    </reaction>
</comment>
<gene>
    <name evidence="10" type="ORF">METZ01_LOCUS51045</name>
</gene>
<dbReference type="InterPro" id="IPR050203">
    <property type="entry name" value="Trp-tRNA_synthetase"/>
</dbReference>
<evidence type="ECO:0000256" key="4">
    <source>
        <dbReference type="ARBA" id="ARBA00022598"/>
    </source>
</evidence>
<dbReference type="SUPFAM" id="SSF52374">
    <property type="entry name" value="Nucleotidylyl transferase"/>
    <property type="match status" value="1"/>
</dbReference>
<dbReference type="InterPro" id="IPR002306">
    <property type="entry name" value="Trp-tRNA-ligase"/>
</dbReference>
<dbReference type="InterPro" id="IPR001412">
    <property type="entry name" value="aa-tRNA-synth_I_CS"/>
</dbReference>
<reference evidence="10" key="1">
    <citation type="submission" date="2018-05" db="EMBL/GenBank/DDBJ databases">
        <authorList>
            <person name="Lanie J.A."/>
            <person name="Ng W.-L."/>
            <person name="Kazmierczak K.M."/>
            <person name="Andrzejewski T.M."/>
            <person name="Davidsen T.M."/>
            <person name="Wayne K.J."/>
            <person name="Tettelin H."/>
            <person name="Glass J.I."/>
            <person name="Rusch D."/>
            <person name="Podicherti R."/>
            <person name="Tsui H.-C.T."/>
            <person name="Winkler M.E."/>
        </authorList>
    </citation>
    <scope>NUCLEOTIDE SEQUENCE</scope>
</reference>
<evidence type="ECO:0000256" key="7">
    <source>
        <dbReference type="ARBA" id="ARBA00022917"/>
    </source>
</evidence>
<evidence type="ECO:0000256" key="3">
    <source>
        <dbReference type="ARBA" id="ARBA00013161"/>
    </source>
</evidence>
<dbReference type="InterPro" id="IPR024109">
    <property type="entry name" value="Trp-tRNA-ligase_bac-type"/>
</dbReference>
<name>A0A381S4E9_9ZZZZ</name>
<keyword evidence="7" id="KW-0648">Protein biosynthesis</keyword>
<dbReference type="InterPro" id="IPR014729">
    <property type="entry name" value="Rossmann-like_a/b/a_fold"/>
</dbReference>
<keyword evidence="8" id="KW-0030">Aminoacyl-tRNA synthetase</keyword>
<evidence type="ECO:0000256" key="5">
    <source>
        <dbReference type="ARBA" id="ARBA00022741"/>
    </source>
</evidence>
<protein>
    <recommendedName>
        <fullName evidence="3">tryptophan--tRNA ligase</fullName>
        <ecNumber evidence="3">6.1.1.2</ecNumber>
    </recommendedName>
</protein>
<dbReference type="GO" id="GO:0005524">
    <property type="term" value="F:ATP binding"/>
    <property type="evidence" value="ECO:0007669"/>
    <property type="project" value="UniProtKB-KW"/>
</dbReference>
<comment type="similarity">
    <text evidence="2">Belongs to the class-I aminoacyl-tRNA synthetase family.</text>
</comment>
<dbReference type="PRINTS" id="PR01039">
    <property type="entry name" value="TRNASYNTHTRP"/>
</dbReference>
<keyword evidence="5" id="KW-0547">Nucleotide-binding</keyword>
<dbReference type="Gene3D" id="3.40.50.620">
    <property type="entry name" value="HUPs"/>
    <property type="match status" value="1"/>
</dbReference>
<dbReference type="Pfam" id="PF00579">
    <property type="entry name" value="tRNA-synt_1b"/>
    <property type="match status" value="2"/>
</dbReference>
<dbReference type="EC" id="6.1.1.2" evidence="3"/>
<keyword evidence="6" id="KW-0067">ATP-binding</keyword>
<keyword evidence="4" id="KW-0436">Ligase</keyword>
<dbReference type="PANTHER" id="PTHR43766:SF1">
    <property type="entry name" value="TRYPTOPHAN--TRNA LIGASE, MITOCHONDRIAL"/>
    <property type="match status" value="1"/>
</dbReference>
<evidence type="ECO:0000256" key="2">
    <source>
        <dbReference type="ARBA" id="ARBA00005594"/>
    </source>
</evidence>
<comment type="subcellular location">
    <subcellularLocation>
        <location evidence="1">Mitochondrion</location>
    </subcellularLocation>
</comment>
<sequence>MSTAGERDRVLSGMRPTGRLHIGHYHGALKNWARLQNEYDSFFFVADWHALTTHYEDPAIMEGNIWDMVVDWLAAGIDPERATLFIQSRLPQHAELHLLLSMVTPLGWLERVPSFKDQQQRLRDRNLATYGFLGYPLLQSADILMYRASWVPVGQDQVPHVELTREIARRFNHIFGKDAEFEEKAEQAVAKLGKKAARSFSASRQSWLRDGNEAERQNARELLEAGQNLSAEEKERLRGYLDGSGRTILTEPKALLTRAAKLPGLDGQKMSKSYNNTISMRDEPDRVAGVIRTMPTDPARKRRDDPGDPDKCPVWELHQIYTEDTVRQQLAAGCRSAGIGCLDCKRPLIDAVLEEQVMLQERARPYEEDPGQVRAIMDEGCARAEAVAAETLREVRQVVGTVYS</sequence>
<dbReference type="InterPro" id="IPR002305">
    <property type="entry name" value="aa-tRNA-synth_Ic"/>
</dbReference>
<dbReference type="NCBIfam" id="NF008922">
    <property type="entry name" value="PRK12283.1"/>
    <property type="match status" value="1"/>
</dbReference>
<evidence type="ECO:0000256" key="1">
    <source>
        <dbReference type="ARBA" id="ARBA00004173"/>
    </source>
</evidence>
<dbReference type="NCBIfam" id="TIGR00233">
    <property type="entry name" value="trpS"/>
    <property type="match status" value="1"/>
</dbReference>
<dbReference type="PANTHER" id="PTHR43766">
    <property type="entry name" value="TRYPTOPHAN--TRNA LIGASE, MITOCHONDRIAL"/>
    <property type="match status" value="1"/>
</dbReference>
<dbReference type="FunFam" id="1.10.240.10:FF:000005">
    <property type="entry name" value="Tryptophan--tRNA ligase"/>
    <property type="match status" value="1"/>
</dbReference>
<evidence type="ECO:0000256" key="8">
    <source>
        <dbReference type="ARBA" id="ARBA00023146"/>
    </source>
</evidence>
<evidence type="ECO:0000256" key="6">
    <source>
        <dbReference type="ARBA" id="ARBA00022840"/>
    </source>
</evidence>
<dbReference type="CDD" id="cd00806">
    <property type="entry name" value="TrpRS_core"/>
    <property type="match status" value="1"/>
</dbReference>
<dbReference type="GO" id="GO:0005739">
    <property type="term" value="C:mitochondrion"/>
    <property type="evidence" value="ECO:0007669"/>
    <property type="project" value="UniProtKB-SubCell"/>
</dbReference>
<dbReference type="HAMAP" id="MF_00140_B">
    <property type="entry name" value="Trp_tRNA_synth_B"/>
    <property type="match status" value="1"/>
</dbReference>
<accession>A0A381S4E9</accession>
<dbReference type="GO" id="GO:0004830">
    <property type="term" value="F:tryptophan-tRNA ligase activity"/>
    <property type="evidence" value="ECO:0007669"/>
    <property type="project" value="UniProtKB-EC"/>
</dbReference>
<dbReference type="AlphaFoldDB" id="A0A381S4E9"/>
<dbReference type="EMBL" id="UINC01002581">
    <property type="protein sequence ID" value="SUZ98191.1"/>
    <property type="molecule type" value="Genomic_DNA"/>
</dbReference>